<evidence type="ECO:0000256" key="2">
    <source>
        <dbReference type="ARBA" id="ARBA00022448"/>
    </source>
</evidence>
<dbReference type="InterPro" id="IPR013766">
    <property type="entry name" value="Thioredoxin_domain"/>
</dbReference>
<dbReference type="NCBIfam" id="TIGR01068">
    <property type="entry name" value="thioredoxin"/>
    <property type="match status" value="1"/>
</dbReference>
<comment type="similarity">
    <text evidence="1">Belongs to the thioredoxin family.</text>
</comment>
<evidence type="ECO:0000256" key="3">
    <source>
        <dbReference type="ARBA" id="ARBA00022982"/>
    </source>
</evidence>
<dbReference type="GO" id="GO:0015035">
    <property type="term" value="F:protein-disulfide reductase activity"/>
    <property type="evidence" value="ECO:0007669"/>
    <property type="project" value="UniProtKB-UniRule"/>
</dbReference>
<dbReference type="GO" id="GO:0005737">
    <property type="term" value="C:cytoplasm"/>
    <property type="evidence" value="ECO:0007669"/>
    <property type="project" value="TreeGrafter"/>
</dbReference>
<dbReference type="AlphaFoldDB" id="A0A939PHG6"/>
<dbReference type="PANTHER" id="PTHR45663">
    <property type="entry name" value="GEO12009P1"/>
    <property type="match status" value="1"/>
</dbReference>
<dbReference type="Proteomes" id="UP000669179">
    <property type="component" value="Unassembled WGS sequence"/>
</dbReference>
<organism evidence="8 9">
    <name type="scientific">Actinomadura barringtoniae</name>
    <dbReference type="NCBI Taxonomy" id="1427535"/>
    <lineage>
        <taxon>Bacteria</taxon>
        <taxon>Bacillati</taxon>
        <taxon>Actinomycetota</taxon>
        <taxon>Actinomycetes</taxon>
        <taxon>Streptosporangiales</taxon>
        <taxon>Thermomonosporaceae</taxon>
        <taxon>Actinomadura</taxon>
    </lineage>
</organism>
<evidence type="ECO:0000313" key="9">
    <source>
        <dbReference type="Proteomes" id="UP000669179"/>
    </source>
</evidence>
<keyword evidence="2" id="KW-0813">Transport</keyword>
<dbReference type="PROSITE" id="PS00194">
    <property type="entry name" value="THIOREDOXIN_1"/>
    <property type="match status" value="1"/>
</dbReference>
<keyword evidence="5" id="KW-0676">Redox-active center</keyword>
<dbReference type="InterPro" id="IPR017937">
    <property type="entry name" value="Thioredoxin_CS"/>
</dbReference>
<dbReference type="InterPro" id="IPR036249">
    <property type="entry name" value="Thioredoxin-like_sf"/>
</dbReference>
<evidence type="ECO:0000256" key="5">
    <source>
        <dbReference type="ARBA" id="ARBA00023284"/>
    </source>
</evidence>
<accession>A0A939PHG6</accession>
<gene>
    <name evidence="8" type="primary">trxA</name>
    <name evidence="8" type="ORF">J4573_16080</name>
</gene>
<dbReference type="EMBL" id="JAGEOJ010000006">
    <property type="protein sequence ID" value="MBO2448621.1"/>
    <property type="molecule type" value="Genomic_DNA"/>
</dbReference>
<evidence type="ECO:0000256" key="6">
    <source>
        <dbReference type="NCBIfam" id="TIGR01068"/>
    </source>
</evidence>
<evidence type="ECO:0000259" key="7">
    <source>
        <dbReference type="PROSITE" id="PS51352"/>
    </source>
</evidence>
<protein>
    <recommendedName>
        <fullName evidence="6">Thioredoxin</fullName>
    </recommendedName>
</protein>
<evidence type="ECO:0000256" key="1">
    <source>
        <dbReference type="ARBA" id="ARBA00008987"/>
    </source>
</evidence>
<dbReference type="RefSeq" id="WP_208256288.1">
    <property type="nucleotide sequence ID" value="NZ_JAGEOJ010000006.1"/>
</dbReference>
<dbReference type="InterPro" id="IPR005746">
    <property type="entry name" value="Thioredoxin"/>
</dbReference>
<keyword evidence="9" id="KW-1185">Reference proteome</keyword>
<reference evidence="8" key="1">
    <citation type="submission" date="2021-03" db="EMBL/GenBank/DDBJ databases">
        <authorList>
            <person name="Kanchanasin P."/>
            <person name="Saeng-In P."/>
            <person name="Phongsopitanun W."/>
            <person name="Yuki M."/>
            <person name="Kudo T."/>
            <person name="Ohkuma M."/>
            <person name="Tanasupawat S."/>
        </authorList>
    </citation>
    <scope>NUCLEOTIDE SEQUENCE</scope>
    <source>
        <strain evidence="8">GKU 128</strain>
    </source>
</reference>
<dbReference type="PROSITE" id="PS51352">
    <property type="entry name" value="THIOREDOXIN_2"/>
    <property type="match status" value="1"/>
</dbReference>
<dbReference type="Gene3D" id="2.30.30.380">
    <property type="entry name" value="Zn-finger domain of Sec23/24"/>
    <property type="match status" value="1"/>
</dbReference>
<dbReference type="CDD" id="cd02947">
    <property type="entry name" value="TRX_family"/>
    <property type="match status" value="1"/>
</dbReference>
<dbReference type="PRINTS" id="PR00421">
    <property type="entry name" value="THIOREDOXIN"/>
</dbReference>
<keyword evidence="3" id="KW-0249">Electron transport</keyword>
<dbReference type="PANTHER" id="PTHR45663:SF11">
    <property type="entry name" value="GEO12009P1"/>
    <property type="match status" value="1"/>
</dbReference>
<dbReference type="Gene3D" id="3.40.30.10">
    <property type="entry name" value="Glutaredoxin"/>
    <property type="match status" value="1"/>
</dbReference>
<dbReference type="SUPFAM" id="SSF52833">
    <property type="entry name" value="Thioredoxin-like"/>
    <property type="match status" value="1"/>
</dbReference>
<dbReference type="Pfam" id="PF00085">
    <property type="entry name" value="Thioredoxin"/>
    <property type="match status" value="1"/>
</dbReference>
<comment type="caution">
    <text evidence="8">The sequence shown here is derived from an EMBL/GenBank/DDBJ whole genome shotgun (WGS) entry which is preliminary data.</text>
</comment>
<name>A0A939PHG6_9ACTN</name>
<evidence type="ECO:0000256" key="4">
    <source>
        <dbReference type="ARBA" id="ARBA00023157"/>
    </source>
</evidence>
<evidence type="ECO:0000313" key="8">
    <source>
        <dbReference type="EMBL" id="MBO2448621.1"/>
    </source>
</evidence>
<sequence length="147" mass="16038">MSAQIVECTNCGKKNRVPAVADGVPRCGNCHSPLPWPAEAGDGDFAEIAEKADLPVLVDFWAPWCGPCRFVSPVLDQIAREMAGRIKLVKVNVDDSQGLAERFTVRHIPTLMIMRRGEVVDRRPGATSAADMRAWVEAAVNRSATPR</sequence>
<proteinExistence type="inferred from homology"/>
<dbReference type="FunFam" id="3.40.30.10:FF:000001">
    <property type="entry name" value="Thioredoxin"/>
    <property type="match status" value="1"/>
</dbReference>
<keyword evidence="4" id="KW-1015">Disulfide bond</keyword>
<feature type="domain" description="Thioredoxin" evidence="7">
    <location>
        <begin position="25"/>
        <end position="141"/>
    </location>
</feature>